<feature type="region of interest" description="Disordered" evidence="1">
    <location>
        <begin position="1"/>
        <end position="147"/>
    </location>
</feature>
<proteinExistence type="predicted"/>
<feature type="compositionally biased region" description="Basic and acidic residues" evidence="1">
    <location>
        <begin position="66"/>
        <end position="77"/>
    </location>
</feature>
<dbReference type="PANTHER" id="PTHR34693:SF1">
    <property type="entry name" value="PROTEIN PAR32"/>
    <property type="match status" value="1"/>
</dbReference>
<sequence>MKNNNPISPPESIPPTSSDSSNQRSPSAAPSPSRTIKESFNNLVHRVRDVMTPPSSETSHNTLGDSSRRGRSPDRKSSCTASTGRGGAGNMVTSKSRDRATLTQQEEQEATDRVMKKMAVLPRSHGRGGAGNIRSPSRDAKTRAEEQSRILQLEKEEKEIEAHYDDLHKLDPLHVGRGGAGNPPIKYDGPAACC</sequence>
<organism evidence="2 3">
    <name type="scientific">Puccinia sorghi</name>
    <dbReference type="NCBI Taxonomy" id="27349"/>
    <lineage>
        <taxon>Eukaryota</taxon>
        <taxon>Fungi</taxon>
        <taxon>Dikarya</taxon>
        <taxon>Basidiomycota</taxon>
        <taxon>Pucciniomycotina</taxon>
        <taxon>Pucciniomycetes</taxon>
        <taxon>Pucciniales</taxon>
        <taxon>Pucciniaceae</taxon>
        <taxon>Puccinia</taxon>
    </lineage>
</organism>
<gene>
    <name evidence="2" type="ORF">VP01_2174g7</name>
</gene>
<evidence type="ECO:0000313" key="2">
    <source>
        <dbReference type="EMBL" id="KNZ57380.1"/>
    </source>
</evidence>
<accession>A0A0L6VB97</accession>
<evidence type="ECO:0000256" key="1">
    <source>
        <dbReference type="SAM" id="MobiDB-lite"/>
    </source>
</evidence>
<dbReference type="InterPro" id="IPR053203">
    <property type="entry name" value="Cisplatin_resist-associated"/>
</dbReference>
<dbReference type="PANTHER" id="PTHR34693">
    <property type="entry name" value="PROTEIN PAR32"/>
    <property type="match status" value="1"/>
</dbReference>
<keyword evidence="3" id="KW-1185">Reference proteome</keyword>
<evidence type="ECO:0000313" key="3">
    <source>
        <dbReference type="Proteomes" id="UP000037035"/>
    </source>
</evidence>
<reference evidence="2 3" key="1">
    <citation type="submission" date="2015-08" db="EMBL/GenBank/DDBJ databases">
        <title>Next Generation Sequencing and Analysis of the Genome of Puccinia sorghi L Schw, the Causal Agent of Maize Common Rust.</title>
        <authorList>
            <person name="Rochi L."/>
            <person name="Burguener G."/>
            <person name="Darino M."/>
            <person name="Turjanski A."/>
            <person name="Kreff E."/>
            <person name="Dieguez M.J."/>
            <person name="Sacco F."/>
        </authorList>
    </citation>
    <scope>NUCLEOTIDE SEQUENCE [LARGE SCALE GENOMIC DNA]</scope>
    <source>
        <strain evidence="2 3">RO10H11247</strain>
    </source>
</reference>
<comment type="caution">
    <text evidence="2">The sequence shown here is derived from an EMBL/GenBank/DDBJ whole genome shotgun (WGS) entry which is preliminary data.</text>
</comment>
<dbReference type="Pfam" id="PF12223">
    <property type="entry name" value="DUF3602"/>
    <property type="match status" value="1"/>
</dbReference>
<dbReference type="AlphaFoldDB" id="A0A0L6VB97"/>
<feature type="compositionally biased region" description="Polar residues" evidence="1">
    <location>
        <begin position="53"/>
        <end position="63"/>
    </location>
</feature>
<feature type="compositionally biased region" description="Low complexity" evidence="1">
    <location>
        <begin position="14"/>
        <end position="34"/>
    </location>
</feature>
<dbReference type="Proteomes" id="UP000037035">
    <property type="component" value="Unassembled WGS sequence"/>
</dbReference>
<protein>
    <submittedName>
        <fullName evidence="2">Uncharacterized protein</fullName>
    </submittedName>
</protein>
<dbReference type="VEuPathDB" id="FungiDB:VP01_2174g7"/>
<dbReference type="OrthoDB" id="2537432at2759"/>
<dbReference type="EMBL" id="LAVV01007030">
    <property type="protein sequence ID" value="KNZ57380.1"/>
    <property type="molecule type" value="Genomic_DNA"/>
</dbReference>
<name>A0A0L6VB97_9BASI</name>
<dbReference type="InterPro" id="IPR022024">
    <property type="entry name" value="DUF3602"/>
</dbReference>
<feature type="compositionally biased region" description="Basic and acidic residues" evidence="1">
    <location>
        <begin position="136"/>
        <end position="147"/>
    </location>
</feature>